<dbReference type="Gene3D" id="3.40.50.150">
    <property type="entry name" value="Vaccinia Virus protein VP39"/>
    <property type="match status" value="1"/>
</dbReference>
<organism evidence="7 8">
    <name type="scientific">Nitrosospira multiformis</name>
    <dbReference type="NCBI Taxonomy" id="1231"/>
    <lineage>
        <taxon>Bacteria</taxon>
        <taxon>Pseudomonadati</taxon>
        <taxon>Pseudomonadota</taxon>
        <taxon>Betaproteobacteria</taxon>
        <taxon>Nitrosomonadales</taxon>
        <taxon>Nitrosomonadaceae</taxon>
        <taxon>Nitrosospira</taxon>
    </lineage>
</organism>
<proteinExistence type="inferred from homology"/>
<evidence type="ECO:0000256" key="3">
    <source>
        <dbReference type="ARBA" id="ARBA00022603"/>
    </source>
</evidence>
<name>A0A1H8PCF8_9PROT</name>
<dbReference type="RefSeq" id="WP_074749063.1">
    <property type="nucleotide sequence ID" value="NZ_FOCT01000020.1"/>
</dbReference>
<dbReference type="Pfam" id="PF02527">
    <property type="entry name" value="GidB"/>
    <property type="match status" value="1"/>
</dbReference>
<comment type="subcellular location">
    <subcellularLocation>
        <location evidence="6">Cytoplasm</location>
    </subcellularLocation>
</comment>
<comment type="function">
    <text evidence="6">Specifically methylates the N7 position of guanine in position 527 of 16S rRNA.</text>
</comment>
<dbReference type="PANTHER" id="PTHR31760">
    <property type="entry name" value="S-ADENOSYL-L-METHIONINE-DEPENDENT METHYLTRANSFERASES SUPERFAMILY PROTEIN"/>
    <property type="match status" value="1"/>
</dbReference>
<feature type="binding site" evidence="6">
    <location>
        <position position="141"/>
    </location>
    <ligand>
        <name>S-adenosyl-L-methionine</name>
        <dbReference type="ChEBI" id="CHEBI:59789"/>
    </ligand>
</feature>
<feature type="binding site" evidence="6">
    <location>
        <position position="75"/>
    </location>
    <ligand>
        <name>S-adenosyl-L-methionine</name>
        <dbReference type="ChEBI" id="CHEBI:59789"/>
    </ligand>
</feature>
<sequence>MNPATQLADGITALGLSIAESNQARLLQYLALIQKWNRVHNLTAVREPEAMLSLHVLDSLAVLPHIGGPRVADVGSGAGLPGIPVALARPEWRVVLVESNHKKVAFLQQARIELGLENVEVIGERVESVRSNAGFNTVISRAFSDLADFVKLAGHLCAQGEEQRTGCGRLVAMKGVYPHEELAQLPEPFIVDKILLLTIPGLRVKRHLVVLKRAGR</sequence>
<evidence type="ECO:0000256" key="5">
    <source>
        <dbReference type="ARBA" id="ARBA00022691"/>
    </source>
</evidence>
<evidence type="ECO:0000256" key="2">
    <source>
        <dbReference type="ARBA" id="ARBA00022552"/>
    </source>
</evidence>
<feature type="binding site" evidence="6">
    <location>
        <position position="80"/>
    </location>
    <ligand>
        <name>S-adenosyl-L-methionine</name>
        <dbReference type="ChEBI" id="CHEBI:59789"/>
    </ligand>
</feature>
<keyword evidence="3 6" id="KW-0489">Methyltransferase</keyword>
<comment type="catalytic activity">
    <reaction evidence="6">
        <text>guanosine(527) in 16S rRNA + S-adenosyl-L-methionine = N(7)-methylguanosine(527) in 16S rRNA + S-adenosyl-L-homocysteine</text>
        <dbReference type="Rhea" id="RHEA:42732"/>
        <dbReference type="Rhea" id="RHEA-COMP:10209"/>
        <dbReference type="Rhea" id="RHEA-COMP:10210"/>
        <dbReference type="ChEBI" id="CHEBI:57856"/>
        <dbReference type="ChEBI" id="CHEBI:59789"/>
        <dbReference type="ChEBI" id="CHEBI:74269"/>
        <dbReference type="ChEBI" id="CHEBI:74480"/>
        <dbReference type="EC" id="2.1.1.170"/>
    </reaction>
</comment>
<evidence type="ECO:0000256" key="6">
    <source>
        <dbReference type="HAMAP-Rule" id="MF_00074"/>
    </source>
</evidence>
<dbReference type="AlphaFoldDB" id="A0A1H8PCF8"/>
<reference evidence="7 8" key="1">
    <citation type="submission" date="2016-10" db="EMBL/GenBank/DDBJ databases">
        <authorList>
            <person name="de Groot N.N."/>
        </authorList>
    </citation>
    <scope>NUCLEOTIDE SEQUENCE [LARGE SCALE GENOMIC DNA]</scope>
    <source>
        <strain evidence="7 8">Nl18</strain>
    </source>
</reference>
<dbReference type="EMBL" id="FOCT01000020">
    <property type="protein sequence ID" value="SEO39516.1"/>
    <property type="molecule type" value="Genomic_DNA"/>
</dbReference>
<dbReference type="SUPFAM" id="SSF53335">
    <property type="entry name" value="S-adenosyl-L-methionine-dependent methyltransferases"/>
    <property type="match status" value="1"/>
</dbReference>
<keyword evidence="4 6" id="KW-0808">Transferase</keyword>
<dbReference type="PIRSF" id="PIRSF003078">
    <property type="entry name" value="GidB"/>
    <property type="match status" value="1"/>
</dbReference>
<keyword evidence="2 6" id="KW-0698">rRNA processing</keyword>
<evidence type="ECO:0000313" key="7">
    <source>
        <dbReference type="EMBL" id="SEO39516.1"/>
    </source>
</evidence>
<dbReference type="HAMAP" id="MF_00074">
    <property type="entry name" value="16SrRNA_methyltr_G"/>
    <property type="match status" value="1"/>
</dbReference>
<protein>
    <recommendedName>
        <fullName evidence="6">Ribosomal RNA small subunit methyltransferase G</fullName>
        <ecNumber evidence="6">2.1.1.170</ecNumber>
    </recommendedName>
    <alternativeName>
        <fullName evidence="6">16S rRNA 7-methylguanosine methyltransferase</fullName>
        <shortName evidence="6">16S rRNA m7G methyltransferase</shortName>
    </alternativeName>
</protein>
<comment type="caution">
    <text evidence="6">Lacks conserved residue(s) required for the propagation of feature annotation.</text>
</comment>
<dbReference type="InterPro" id="IPR003682">
    <property type="entry name" value="rRNA_ssu_MeTfrase_G"/>
</dbReference>
<keyword evidence="5 6" id="KW-0949">S-adenosyl-L-methionine</keyword>
<keyword evidence="1 6" id="KW-0963">Cytoplasm</keyword>
<feature type="binding site" evidence="6">
    <location>
        <begin position="126"/>
        <end position="127"/>
    </location>
    <ligand>
        <name>S-adenosyl-L-methionine</name>
        <dbReference type="ChEBI" id="CHEBI:59789"/>
    </ligand>
</feature>
<dbReference type="NCBIfam" id="TIGR00138">
    <property type="entry name" value="rsmG_gidB"/>
    <property type="match status" value="1"/>
</dbReference>
<dbReference type="GO" id="GO:0005829">
    <property type="term" value="C:cytosol"/>
    <property type="evidence" value="ECO:0007669"/>
    <property type="project" value="TreeGrafter"/>
</dbReference>
<accession>A0A1H8PCF8</accession>
<evidence type="ECO:0000256" key="4">
    <source>
        <dbReference type="ARBA" id="ARBA00022679"/>
    </source>
</evidence>
<evidence type="ECO:0000256" key="1">
    <source>
        <dbReference type="ARBA" id="ARBA00022490"/>
    </source>
</evidence>
<dbReference type="GO" id="GO:0070043">
    <property type="term" value="F:rRNA (guanine-N7-)-methyltransferase activity"/>
    <property type="evidence" value="ECO:0007669"/>
    <property type="project" value="UniProtKB-UniRule"/>
</dbReference>
<dbReference type="PANTHER" id="PTHR31760:SF0">
    <property type="entry name" value="S-ADENOSYL-L-METHIONINE-DEPENDENT METHYLTRANSFERASES SUPERFAMILY PROTEIN"/>
    <property type="match status" value="1"/>
</dbReference>
<dbReference type="InterPro" id="IPR029063">
    <property type="entry name" value="SAM-dependent_MTases_sf"/>
</dbReference>
<evidence type="ECO:0000313" key="8">
    <source>
        <dbReference type="Proteomes" id="UP000183898"/>
    </source>
</evidence>
<dbReference type="Proteomes" id="UP000183898">
    <property type="component" value="Unassembled WGS sequence"/>
</dbReference>
<dbReference type="EC" id="2.1.1.170" evidence="6"/>
<gene>
    <name evidence="6" type="primary">rsmG</name>
    <name evidence="7" type="ORF">SAMN05216404_1203</name>
</gene>
<comment type="similarity">
    <text evidence="6">Belongs to the methyltransferase superfamily. RNA methyltransferase RsmG family.</text>
</comment>
<dbReference type="CDD" id="cd02440">
    <property type="entry name" value="AdoMet_MTases"/>
    <property type="match status" value="1"/>
</dbReference>